<proteinExistence type="predicted"/>
<reference evidence="2" key="1">
    <citation type="submission" date="2023-03" db="UniProtKB">
        <authorList>
            <consortium name="EnsemblPlants"/>
        </authorList>
    </citation>
    <scope>IDENTIFICATION</scope>
</reference>
<dbReference type="AlphaFoldDB" id="A0A9I9EAM6"/>
<organism evidence="2">
    <name type="scientific">Cucumis melo</name>
    <name type="common">Muskmelon</name>
    <dbReference type="NCBI Taxonomy" id="3656"/>
    <lineage>
        <taxon>Eukaryota</taxon>
        <taxon>Viridiplantae</taxon>
        <taxon>Streptophyta</taxon>
        <taxon>Embryophyta</taxon>
        <taxon>Tracheophyta</taxon>
        <taxon>Spermatophyta</taxon>
        <taxon>Magnoliopsida</taxon>
        <taxon>eudicotyledons</taxon>
        <taxon>Gunneridae</taxon>
        <taxon>Pentapetalae</taxon>
        <taxon>rosids</taxon>
        <taxon>fabids</taxon>
        <taxon>Cucurbitales</taxon>
        <taxon>Cucurbitaceae</taxon>
        <taxon>Benincaseae</taxon>
        <taxon>Cucumis</taxon>
    </lineage>
</organism>
<accession>A0A9I9EAM6</accession>
<evidence type="ECO:0000256" key="1">
    <source>
        <dbReference type="SAM" id="MobiDB-lite"/>
    </source>
</evidence>
<feature type="region of interest" description="Disordered" evidence="1">
    <location>
        <begin position="1"/>
        <end position="20"/>
    </location>
</feature>
<name>A0A9I9EAM6_CUCME</name>
<evidence type="ECO:0000313" key="2">
    <source>
        <dbReference type="EnsemblPlants" id="MELO3C031143.2.1"/>
    </source>
</evidence>
<dbReference type="EnsemblPlants" id="MELO3C031143.2.1">
    <property type="protein sequence ID" value="MELO3C031143.2.1"/>
    <property type="gene ID" value="MELO3C031143.2"/>
</dbReference>
<dbReference type="Gramene" id="MELO3C031143.2.1">
    <property type="protein sequence ID" value="MELO3C031143.2.1"/>
    <property type="gene ID" value="MELO3C031143.2"/>
</dbReference>
<sequence>MEGEKTKKKSRTHCRRYGSPRHGLRCREERTWRWKNGVKVGVFVMCRSSFVRGGILKKKSERF</sequence>
<protein>
    <submittedName>
        <fullName evidence="2">Uncharacterized protein</fullName>
    </submittedName>
</protein>